<evidence type="ECO:0000259" key="2">
    <source>
        <dbReference type="Pfam" id="PF22964"/>
    </source>
</evidence>
<sequence>SFKPFLPLLHCIRLPVVQLWAVWAIHHVCSTDRARYGRIIREEKIYDIMQKLNDDLISSDCSDPLMVQLLKSILHLLKPHYSNRHRNSSAVAN</sequence>
<evidence type="ECO:0000313" key="4">
    <source>
        <dbReference type="EMBL" id="CAF5185946.1"/>
    </source>
</evidence>
<accession>A0A820EV31</accession>
<feature type="non-terminal residue" evidence="3">
    <location>
        <position position="1"/>
    </location>
</feature>
<evidence type="ECO:0000313" key="3">
    <source>
        <dbReference type="EMBL" id="CAF4254507.1"/>
    </source>
</evidence>
<feature type="signal peptide" evidence="1">
    <location>
        <begin position="1"/>
        <end position="24"/>
    </location>
</feature>
<keyword evidence="5" id="KW-1185">Reference proteome</keyword>
<evidence type="ECO:0000313" key="5">
    <source>
        <dbReference type="Proteomes" id="UP000663866"/>
    </source>
</evidence>
<dbReference type="Proteomes" id="UP000676336">
    <property type="component" value="Unassembled WGS sequence"/>
</dbReference>
<reference evidence="3" key="1">
    <citation type="submission" date="2021-02" db="EMBL/GenBank/DDBJ databases">
        <authorList>
            <person name="Nowell W R."/>
        </authorList>
    </citation>
    <scope>NUCLEOTIDE SEQUENCE</scope>
</reference>
<dbReference type="AlphaFoldDB" id="A0A820EV31"/>
<dbReference type="Pfam" id="PF22964">
    <property type="entry name" value="ZER1-like_2nd"/>
    <property type="match status" value="1"/>
</dbReference>
<gene>
    <name evidence="3" type="ORF">OVN521_LOCUS29205</name>
    <name evidence="4" type="ORF">SMN809_LOCUS70474</name>
</gene>
<protein>
    <recommendedName>
        <fullName evidence="2">Protein zer-1 homolog-like C-terminal domain-containing protein</fullName>
    </recommendedName>
</protein>
<keyword evidence="1" id="KW-0732">Signal</keyword>
<proteinExistence type="predicted"/>
<name>A0A820EV31_9BILA</name>
<evidence type="ECO:0000256" key="1">
    <source>
        <dbReference type="SAM" id="SignalP"/>
    </source>
</evidence>
<comment type="caution">
    <text evidence="3">The sequence shown here is derived from an EMBL/GenBank/DDBJ whole genome shotgun (WGS) entry which is preliminary data.</text>
</comment>
<dbReference type="EMBL" id="CAJOBI010321553">
    <property type="protein sequence ID" value="CAF5185946.1"/>
    <property type="molecule type" value="Genomic_DNA"/>
</dbReference>
<dbReference type="InterPro" id="IPR055142">
    <property type="entry name" value="ZER1-like_C"/>
</dbReference>
<feature type="domain" description="Protein zer-1 homolog-like C-terminal" evidence="2">
    <location>
        <begin position="1"/>
        <end position="73"/>
    </location>
</feature>
<feature type="chain" id="PRO_5036416236" description="Protein zer-1 homolog-like C-terminal domain-containing protein" evidence="1">
    <location>
        <begin position="25"/>
        <end position="93"/>
    </location>
</feature>
<dbReference type="Proteomes" id="UP000663866">
    <property type="component" value="Unassembled WGS sequence"/>
</dbReference>
<organism evidence="3 5">
    <name type="scientific">Rotaria magnacalcarata</name>
    <dbReference type="NCBI Taxonomy" id="392030"/>
    <lineage>
        <taxon>Eukaryota</taxon>
        <taxon>Metazoa</taxon>
        <taxon>Spiralia</taxon>
        <taxon>Gnathifera</taxon>
        <taxon>Rotifera</taxon>
        <taxon>Eurotatoria</taxon>
        <taxon>Bdelloidea</taxon>
        <taxon>Philodinida</taxon>
        <taxon>Philodinidae</taxon>
        <taxon>Rotaria</taxon>
    </lineage>
</organism>
<dbReference type="EMBL" id="CAJOBG010008906">
    <property type="protein sequence ID" value="CAF4254507.1"/>
    <property type="molecule type" value="Genomic_DNA"/>
</dbReference>